<dbReference type="InterPro" id="IPR043143">
    <property type="entry name" value="Mal/L-sulf/L-lact_DH-like_NADP"/>
</dbReference>
<dbReference type="PANTHER" id="PTHR11091">
    <property type="entry name" value="OXIDOREDUCTASE-RELATED"/>
    <property type="match status" value="1"/>
</dbReference>
<reference evidence="4 5" key="1">
    <citation type="submission" date="2020-07" db="EMBL/GenBank/DDBJ databases">
        <title>Sequencing the genomes of 1000 actinobacteria strains.</title>
        <authorList>
            <person name="Klenk H.-P."/>
        </authorList>
    </citation>
    <scope>NUCLEOTIDE SEQUENCE [LARGE SCALE GENOMIC DNA]</scope>
    <source>
        <strain evidence="4 5">LI1</strain>
    </source>
</reference>
<dbReference type="Proteomes" id="UP000537260">
    <property type="component" value="Unassembled WGS sequence"/>
</dbReference>
<evidence type="ECO:0000313" key="5">
    <source>
        <dbReference type="Proteomes" id="UP000537260"/>
    </source>
</evidence>
<dbReference type="Gene3D" id="1.10.1530.10">
    <property type="match status" value="1"/>
</dbReference>
<dbReference type="AlphaFoldDB" id="A0A7Z0EHE4"/>
<gene>
    <name evidence="4" type="ORF">HNR05_003454</name>
</gene>
<dbReference type="RefSeq" id="WP_179580292.1">
    <property type="nucleotide sequence ID" value="NZ_JACCFM010000001.1"/>
</dbReference>
<evidence type="ECO:0000256" key="1">
    <source>
        <dbReference type="ARBA" id="ARBA00006056"/>
    </source>
</evidence>
<comment type="caution">
    <text evidence="4">The sequence shown here is derived from an EMBL/GenBank/DDBJ whole genome shotgun (WGS) entry which is preliminary data.</text>
</comment>
<dbReference type="GO" id="GO:0016491">
    <property type="term" value="F:oxidoreductase activity"/>
    <property type="evidence" value="ECO:0007669"/>
    <property type="project" value="UniProtKB-KW"/>
</dbReference>
<dbReference type="InterPro" id="IPR043144">
    <property type="entry name" value="Mal/L-sulf/L-lact_DH-like_ah"/>
</dbReference>
<organism evidence="4 5">
    <name type="scientific">Glaciibacter psychrotolerans</name>
    <dbReference type="NCBI Taxonomy" id="670054"/>
    <lineage>
        <taxon>Bacteria</taxon>
        <taxon>Bacillati</taxon>
        <taxon>Actinomycetota</taxon>
        <taxon>Actinomycetes</taxon>
        <taxon>Micrococcales</taxon>
        <taxon>Microbacteriaceae</taxon>
        <taxon>Glaciibacter</taxon>
    </lineage>
</organism>
<evidence type="ECO:0000313" key="4">
    <source>
        <dbReference type="EMBL" id="NYJ21663.1"/>
    </source>
</evidence>
<dbReference type="EMBL" id="JACCFM010000001">
    <property type="protein sequence ID" value="NYJ21663.1"/>
    <property type="molecule type" value="Genomic_DNA"/>
</dbReference>
<keyword evidence="2" id="KW-0560">Oxidoreductase</keyword>
<dbReference type="Pfam" id="PF02615">
    <property type="entry name" value="Ldh_2"/>
    <property type="match status" value="1"/>
</dbReference>
<dbReference type="SUPFAM" id="SSF89733">
    <property type="entry name" value="L-sulfolactate dehydrogenase-like"/>
    <property type="match status" value="1"/>
</dbReference>
<protein>
    <submittedName>
        <fullName evidence="4">LDH2 family malate/lactate/ureidoglycolate dehydrogenase</fullName>
    </submittedName>
</protein>
<dbReference type="Gene3D" id="3.30.1370.60">
    <property type="entry name" value="Hypothetical oxidoreductase yiak, domain 2"/>
    <property type="match status" value="1"/>
</dbReference>
<sequence>MSARDSRSVEQWAAAILSNAGLRGEAAQIVAANLSYAERRGVISHGFIRLATYLERIKAGGINSNPDVHLVEDSGAMAVMTADNGPGASSAVAAVEQAMERARKYGIGCVLVRDANHFGATGFYTDMMAEGGFVGIAACNTDAVMCAPFGGMPVLGTNPLSIALPLPAPARPQLDMATTEASYGKLVVAAQEGSSIPLGWAVDAQGQSTTNPQQGLEGALLPSGGPKGFGLAFMIDGILALSGAKTSPFVSALYGDASEPQHLGHLFIALNVPGERHPGAYAEQITSLVDAVHSSSPPLPGSPALTPGEPELERELGNGSVVTLSDEQLRVLNEIGSNYGEPFPGA</sequence>
<feature type="region of interest" description="Disordered" evidence="3">
    <location>
        <begin position="292"/>
        <end position="318"/>
    </location>
</feature>
<dbReference type="InterPro" id="IPR036111">
    <property type="entry name" value="Mal/L-sulfo/L-lacto_DH-like_sf"/>
</dbReference>
<dbReference type="PANTHER" id="PTHR11091:SF0">
    <property type="entry name" value="MALATE DEHYDROGENASE"/>
    <property type="match status" value="1"/>
</dbReference>
<proteinExistence type="inferred from homology"/>
<accession>A0A7Z0EHE4</accession>
<keyword evidence="5" id="KW-1185">Reference proteome</keyword>
<dbReference type="InterPro" id="IPR003767">
    <property type="entry name" value="Malate/L-lactate_DH-like"/>
</dbReference>
<evidence type="ECO:0000256" key="2">
    <source>
        <dbReference type="ARBA" id="ARBA00023002"/>
    </source>
</evidence>
<name>A0A7Z0EHE4_9MICO</name>
<comment type="similarity">
    <text evidence="1">Belongs to the LDH2/MDH2 oxidoreductase family.</text>
</comment>
<evidence type="ECO:0000256" key="3">
    <source>
        <dbReference type="SAM" id="MobiDB-lite"/>
    </source>
</evidence>